<dbReference type="PANTHER" id="PTHR48109">
    <property type="entry name" value="DIHYDROOROTATE DEHYDROGENASE (QUINONE), MITOCHONDRIAL-RELATED"/>
    <property type="match status" value="1"/>
</dbReference>
<evidence type="ECO:0000256" key="15">
    <source>
        <dbReference type="ARBA" id="ARBA00048639"/>
    </source>
</evidence>
<sequence length="391" mass="43213">MKRPTLLKKVASLVAVSSGSFALFSSINIYQNNENFYQNIFLPILFKFDAETAHNIAMLAMNHKLLPKSSYVDPPQLGSQLWHLKFPNPLGIAAGFDKQAEGIETLHHIGFGFVEIGSVTPEPQPGNDKPRVFRLEKNNAIINRFGFNSDGHQAVYERVKAIHSKNFEGVIGINLGKNKESLDPVDDYVKGIKKFGDVAHYFVINVSSPNTLNLRKLQGKDQFKHLLKAVVDARSQLSVRPLPPLLVKIAPDISQSERKDIAEVVLDSKCKVDGLIVSNTTIDRYEYLDPKYKGEAGGLSGEPLKDKSTELIFEMYKLTKGNMPIIGVGGVFSGKDAYEKIKAGASLVQIYTSFVYHGPPLVTRIKAELQELLQEDGYTSIAQAVGTAHKS</sequence>
<organism evidence="18">
    <name type="scientific">Cacopsylla melanoneura</name>
    <dbReference type="NCBI Taxonomy" id="428564"/>
    <lineage>
        <taxon>Eukaryota</taxon>
        <taxon>Metazoa</taxon>
        <taxon>Ecdysozoa</taxon>
        <taxon>Arthropoda</taxon>
        <taxon>Hexapoda</taxon>
        <taxon>Insecta</taxon>
        <taxon>Pterygota</taxon>
        <taxon>Neoptera</taxon>
        <taxon>Paraneoptera</taxon>
        <taxon>Hemiptera</taxon>
        <taxon>Sternorrhyncha</taxon>
        <taxon>Psylloidea</taxon>
        <taxon>Psyllidae</taxon>
        <taxon>Psyllinae</taxon>
        <taxon>Cacopsylla</taxon>
    </lineage>
</organism>
<evidence type="ECO:0000256" key="16">
    <source>
        <dbReference type="RuleBase" id="RU361255"/>
    </source>
</evidence>
<dbReference type="InterPro" id="IPR005719">
    <property type="entry name" value="Dihydroorotate_DH_2"/>
</dbReference>
<dbReference type="InterPro" id="IPR013785">
    <property type="entry name" value="Aldolase_TIM"/>
</dbReference>
<name>A0A8D8ZZ81_9HEMI</name>
<comment type="pathway">
    <text evidence="2 16">Pyrimidine metabolism; UMP biosynthesis via de novo pathway; orotate from (S)-dihydroorotate (quinone route): step 1/1.</text>
</comment>
<dbReference type="InterPro" id="IPR001295">
    <property type="entry name" value="Dihydroorotate_DH_CS"/>
</dbReference>
<keyword evidence="10" id="KW-0809">Transit peptide</keyword>
<keyword evidence="11" id="KW-1133">Transmembrane helix</keyword>
<comment type="subcellular location">
    <subcellularLocation>
        <location evidence="1 16">Mitochondrion inner membrane</location>
        <topology evidence="1 16">Single-pass membrane protein</topology>
    </subcellularLocation>
</comment>
<dbReference type="AlphaFoldDB" id="A0A8D8ZZ81"/>
<dbReference type="UniPathway" id="UPA00070">
    <property type="reaction ID" value="UER00946"/>
</dbReference>
<reference evidence="18" key="1">
    <citation type="submission" date="2021-05" db="EMBL/GenBank/DDBJ databases">
        <authorList>
            <person name="Alioto T."/>
            <person name="Alioto T."/>
            <person name="Gomez Garrido J."/>
        </authorList>
    </citation>
    <scope>NUCLEOTIDE SEQUENCE</scope>
</reference>
<evidence type="ECO:0000259" key="17">
    <source>
        <dbReference type="Pfam" id="PF01180"/>
    </source>
</evidence>
<evidence type="ECO:0000256" key="5">
    <source>
        <dbReference type="ARBA" id="ARBA00017599"/>
    </source>
</evidence>
<keyword evidence="6 16" id="KW-0285">Flavoprotein</keyword>
<keyword evidence="14" id="KW-0472">Membrane</keyword>
<protein>
    <recommendedName>
        <fullName evidence="5 16">Dihydroorotate dehydrogenase (quinone), mitochondrial</fullName>
        <shortName evidence="16">DHOdehase</shortName>
        <ecNumber evidence="4 16">1.3.5.2</ecNumber>
    </recommendedName>
</protein>
<dbReference type="PROSITE" id="PS00911">
    <property type="entry name" value="DHODEHASE_1"/>
    <property type="match status" value="1"/>
</dbReference>
<dbReference type="FunFam" id="3.20.20.70:FF:000066">
    <property type="entry name" value="Dihydroorotate dehydrogenase (quinone), mitochondrial"/>
    <property type="match status" value="1"/>
</dbReference>
<evidence type="ECO:0000256" key="8">
    <source>
        <dbReference type="ARBA" id="ARBA00022692"/>
    </source>
</evidence>
<dbReference type="GO" id="GO:0006207">
    <property type="term" value="P:'de novo' pyrimidine nucleobase biosynthetic process"/>
    <property type="evidence" value="ECO:0007669"/>
    <property type="project" value="InterPro"/>
</dbReference>
<proteinExistence type="inferred from homology"/>
<evidence type="ECO:0000256" key="9">
    <source>
        <dbReference type="ARBA" id="ARBA00022792"/>
    </source>
</evidence>
<dbReference type="EMBL" id="HBUF01386821">
    <property type="protein sequence ID" value="CAG6732424.1"/>
    <property type="molecule type" value="Transcribed_RNA"/>
</dbReference>
<dbReference type="EC" id="1.3.5.2" evidence="4 16"/>
<dbReference type="CDD" id="cd04738">
    <property type="entry name" value="DHOD_2_like"/>
    <property type="match status" value="1"/>
</dbReference>
<keyword evidence="8" id="KW-0812">Transmembrane</keyword>
<feature type="domain" description="Dihydroorotate dehydrogenase catalytic" evidence="17">
    <location>
        <begin position="77"/>
        <end position="373"/>
    </location>
</feature>
<dbReference type="EMBL" id="HBUF01386820">
    <property type="protein sequence ID" value="CAG6732423.1"/>
    <property type="molecule type" value="Transcribed_RNA"/>
</dbReference>
<comment type="similarity">
    <text evidence="3 16">Belongs to the dihydroorotate dehydrogenase family. Type 2 subfamily.</text>
</comment>
<dbReference type="NCBIfam" id="NF003645">
    <property type="entry name" value="PRK05286.1-2"/>
    <property type="match status" value="1"/>
</dbReference>
<comment type="cofactor">
    <cofactor evidence="16">
        <name>FMN</name>
        <dbReference type="ChEBI" id="CHEBI:58210"/>
    </cofactor>
    <text evidence="16">Binds 1 FMN per subunit.</text>
</comment>
<accession>A0A8D8ZZ81</accession>
<dbReference type="GO" id="GO:0044205">
    <property type="term" value="P:'de novo' UMP biosynthetic process"/>
    <property type="evidence" value="ECO:0007669"/>
    <property type="project" value="UniProtKB-UniPathway"/>
</dbReference>
<evidence type="ECO:0000313" key="18">
    <source>
        <dbReference type="EMBL" id="CAG6755860.1"/>
    </source>
</evidence>
<dbReference type="GO" id="GO:0106430">
    <property type="term" value="F:dihydroorotate dehydrogenase (quinone) activity"/>
    <property type="evidence" value="ECO:0007669"/>
    <property type="project" value="UniProtKB-EC"/>
</dbReference>
<evidence type="ECO:0000256" key="3">
    <source>
        <dbReference type="ARBA" id="ARBA00005359"/>
    </source>
</evidence>
<evidence type="ECO:0000256" key="4">
    <source>
        <dbReference type="ARBA" id="ARBA00012791"/>
    </source>
</evidence>
<dbReference type="InterPro" id="IPR005720">
    <property type="entry name" value="Dihydroorotate_DH_cat"/>
</dbReference>
<keyword evidence="13 16" id="KW-0496">Mitochondrion</keyword>
<evidence type="ECO:0000256" key="11">
    <source>
        <dbReference type="ARBA" id="ARBA00022989"/>
    </source>
</evidence>
<dbReference type="GO" id="GO:0005743">
    <property type="term" value="C:mitochondrial inner membrane"/>
    <property type="evidence" value="ECO:0007669"/>
    <property type="project" value="UniProtKB-SubCell"/>
</dbReference>
<dbReference type="Pfam" id="PF01180">
    <property type="entry name" value="DHO_dh"/>
    <property type="match status" value="1"/>
</dbReference>
<dbReference type="NCBIfam" id="NF003652">
    <property type="entry name" value="PRK05286.2-5"/>
    <property type="match status" value="1"/>
</dbReference>
<evidence type="ECO:0000256" key="13">
    <source>
        <dbReference type="ARBA" id="ARBA00023128"/>
    </source>
</evidence>
<keyword evidence="12 16" id="KW-0560">Oxidoreductase</keyword>
<dbReference type="EMBL" id="HBUF01543186">
    <property type="protein sequence ID" value="CAG6755859.1"/>
    <property type="molecule type" value="Transcribed_RNA"/>
</dbReference>
<dbReference type="Gene3D" id="3.20.20.70">
    <property type="entry name" value="Aldolase class I"/>
    <property type="match status" value="1"/>
</dbReference>
<evidence type="ECO:0000256" key="7">
    <source>
        <dbReference type="ARBA" id="ARBA00022643"/>
    </source>
</evidence>
<evidence type="ECO:0000256" key="12">
    <source>
        <dbReference type="ARBA" id="ARBA00023002"/>
    </source>
</evidence>
<dbReference type="SUPFAM" id="SSF51395">
    <property type="entry name" value="FMN-linked oxidoreductases"/>
    <property type="match status" value="1"/>
</dbReference>
<evidence type="ECO:0000256" key="6">
    <source>
        <dbReference type="ARBA" id="ARBA00022630"/>
    </source>
</evidence>
<evidence type="ECO:0000256" key="2">
    <source>
        <dbReference type="ARBA" id="ARBA00005161"/>
    </source>
</evidence>
<evidence type="ECO:0000256" key="10">
    <source>
        <dbReference type="ARBA" id="ARBA00022946"/>
    </source>
</evidence>
<dbReference type="PROSITE" id="PS00912">
    <property type="entry name" value="DHODEHASE_2"/>
    <property type="match status" value="1"/>
</dbReference>
<comment type="catalytic activity">
    <reaction evidence="15 16">
        <text>(S)-dihydroorotate + a quinone = orotate + a quinol</text>
        <dbReference type="Rhea" id="RHEA:30187"/>
        <dbReference type="ChEBI" id="CHEBI:24646"/>
        <dbReference type="ChEBI" id="CHEBI:30839"/>
        <dbReference type="ChEBI" id="CHEBI:30864"/>
        <dbReference type="ChEBI" id="CHEBI:132124"/>
        <dbReference type="EC" id="1.3.5.2"/>
    </reaction>
</comment>
<dbReference type="PANTHER" id="PTHR48109:SF4">
    <property type="entry name" value="DIHYDROOROTATE DEHYDROGENASE (QUINONE), MITOCHONDRIAL"/>
    <property type="match status" value="1"/>
</dbReference>
<evidence type="ECO:0000256" key="14">
    <source>
        <dbReference type="ARBA" id="ARBA00023136"/>
    </source>
</evidence>
<dbReference type="NCBIfam" id="TIGR01036">
    <property type="entry name" value="pyrD_sub2"/>
    <property type="match status" value="1"/>
</dbReference>
<dbReference type="EMBL" id="HBUF01543187">
    <property type="protein sequence ID" value="CAG6755860.1"/>
    <property type="molecule type" value="Transcribed_RNA"/>
</dbReference>
<dbReference type="InterPro" id="IPR050074">
    <property type="entry name" value="DHO_dehydrogenase"/>
</dbReference>
<evidence type="ECO:0000256" key="1">
    <source>
        <dbReference type="ARBA" id="ARBA00004434"/>
    </source>
</evidence>
<keyword evidence="7 16" id="KW-0288">FMN</keyword>
<keyword evidence="9 16" id="KW-0999">Mitochondrion inner membrane</keyword>